<dbReference type="PANTHER" id="PTHR45898">
    <property type="entry name" value="TOM1-LIKE PROTEIN"/>
    <property type="match status" value="1"/>
</dbReference>
<dbReference type="Gene3D" id="1.25.40.90">
    <property type="match status" value="1"/>
</dbReference>
<dbReference type="GO" id="GO:0035091">
    <property type="term" value="F:phosphatidylinositol binding"/>
    <property type="evidence" value="ECO:0007669"/>
    <property type="project" value="InterPro"/>
</dbReference>
<dbReference type="InterPro" id="IPR002014">
    <property type="entry name" value="VHS_dom"/>
</dbReference>
<organism evidence="9 10">
    <name type="scientific">Kalanchoe fedtschenkoi</name>
    <name type="common">Lavender scallops</name>
    <name type="synonym">South American air plant</name>
    <dbReference type="NCBI Taxonomy" id="63787"/>
    <lineage>
        <taxon>Eukaryota</taxon>
        <taxon>Viridiplantae</taxon>
        <taxon>Streptophyta</taxon>
        <taxon>Embryophyta</taxon>
        <taxon>Tracheophyta</taxon>
        <taxon>Spermatophyta</taxon>
        <taxon>Magnoliopsida</taxon>
        <taxon>eudicotyledons</taxon>
        <taxon>Gunneridae</taxon>
        <taxon>Pentapetalae</taxon>
        <taxon>Saxifragales</taxon>
        <taxon>Crassulaceae</taxon>
        <taxon>Kalanchoe</taxon>
    </lineage>
</organism>
<dbReference type="Pfam" id="PF00790">
    <property type="entry name" value="VHS"/>
    <property type="match status" value="1"/>
</dbReference>
<dbReference type="PANTHER" id="PTHR45898:SF4">
    <property type="entry name" value="TARGET OF MYB PROTEIN 1"/>
    <property type="match status" value="1"/>
</dbReference>
<proteinExistence type="inferred from homology"/>
<dbReference type="AlphaFoldDB" id="A0A7N0UY59"/>
<reference evidence="9" key="1">
    <citation type="submission" date="2021-01" db="UniProtKB">
        <authorList>
            <consortium name="EnsemblPlants"/>
        </authorList>
    </citation>
    <scope>IDENTIFICATION</scope>
</reference>
<feature type="region of interest" description="Disordered" evidence="6">
    <location>
        <begin position="381"/>
        <end position="400"/>
    </location>
</feature>
<dbReference type="Gramene" id="Kaladp0092s0155.1.v1.1">
    <property type="protein sequence ID" value="Kaladp0092s0155.1.v1.1"/>
    <property type="gene ID" value="Kaladp0092s0155.v1.1"/>
</dbReference>
<dbReference type="CDD" id="cd14231">
    <property type="entry name" value="GAT_GGA-like_plant"/>
    <property type="match status" value="1"/>
</dbReference>
<evidence type="ECO:0000259" key="7">
    <source>
        <dbReference type="PROSITE" id="PS50179"/>
    </source>
</evidence>
<keyword evidence="3" id="KW-0813">Transport</keyword>
<keyword evidence="4" id="KW-0653">Protein transport</keyword>
<sequence length="620" mass="67296">MVVHPLVERATSDLLIGPDWARNAEICDLLLSNPALTKDVIKGIRKKLGSKHAKVQLLALTLLESIMNSCGNLTHMLVAEKGVLRKMVKIAKKKCFLQRNYHVREKILVLIETWQEAFGGPGCRYPEYYEAYYELLHAGAAFPRHHDRRTPVFSVDPAQSLAYGPNPLLLSNSKEGTEASEDVEFPMLSLSEIQNASGIVDVLAEMLNGLEPGNEEGLQQDAIVDLVQQCRTYKQRVVHLINSTTDESLLQQGLALNDDLQRLLAKHEAIASGTTLEGENSKSQALIDIDDLGSSDTNKQPAGASTSGTNPANSLDLLLLEPATTDGTTPSLGLDLLSGDNGNTQEGQDSLALVPVGESQPLDPSEQNAIVLSEVLHQEGSNFDPQSLQPDEHAYASNLPQNPDDPQAALFTNGYPGSVGVSQEQQQEEAGVYGSGVLPPPPWEIQQENYGTECQQQESDIQMTQATGIHTQHPDSMQPHPFGLNPGMTMYLQPMPNGQMGMVYYQPIQTTQRIKTPEGFIGNPKLMQAAAAASLYAQSMPGNQYQNYGSMHQYPVQPMYAMPVGDQSCFNNTPYQMQPTASSAPMRGPSNGAEDKLFGDLVNLAKVKPKTSPPGANGAN</sequence>
<evidence type="ECO:0000313" key="10">
    <source>
        <dbReference type="Proteomes" id="UP000594263"/>
    </source>
</evidence>
<evidence type="ECO:0000256" key="2">
    <source>
        <dbReference type="ARBA" id="ARBA00007708"/>
    </source>
</evidence>
<dbReference type="InterPro" id="IPR038425">
    <property type="entry name" value="GAT_sf"/>
</dbReference>
<comment type="subcellular location">
    <subcellularLocation>
        <location evidence="1">Membrane</location>
        <topology evidence="1">Peripheral membrane protein</topology>
    </subcellularLocation>
</comment>
<evidence type="ECO:0000256" key="5">
    <source>
        <dbReference type="ARBA" id="ARBA00023136"/>
    </source>
</evidence>
<dbReference type="InterPro" id="IPR004152">
    <property type="entry name" value="GAT_dom"/>
</dbReference>
<feature type="region of interest" description="Disordered" evidence="6">
    <location>
        <begin position="291"/>
        <end position="313"/>
    </location>
</feature>
<dbReference type="SUPFAM" id="SSF89009">
    <property type="entry name" value="GAT-like domain"/>
    <property type="match status" value="1"/>
</dbReference>
<dbReference type="GO" id="GO:0005737">
    <property type="term" value="C:cytoplasm"/>
    <property type="evidence" value="ECO:0007669"/>
    <property type="project" value="UniProtKB-ARBA"/>
</dbReference>
<keyword evidence="5" id="KW-0472">Membrane</keyword>
<evidence type="ECO:0000256" key="4">
    <source>
        <dbReference type="ARBA" id="ARBA00022927"/>
    </source>
</evidence>
<dbReference type="Proteomes" id="UP000594263">
    <property type="component" value="Unplaced"/>
</dbReference>
<dbReference type="EnsemblPlants" id="Kaladp0092s0155.1.v1.1">
    <property type="protein sequence ID" value="Kaladp0092s0155.1.v1.1"/>
    <property type="gene ID" value="Kaladp0092s0155.v1.1"/>
</dbReference>
<evidence type="ECO:0000259" key="8">
    <source>
        <dbReference type="PROSITE" id="PS50909"/>
    </source>
</evidence>
<dbReference type="Pfam" id="PF03127">
    <property type="entry name" value="GAT"/>
    <property type="match status" value="1"/>
</dbReference>
<dbReference type="GO" id="GO:0043328">
    <property type="term" value="P:protein transport to vacuole involved in ubiquitin-dependent protein catabolic process via the multivesicular body sorting pathway"/>
    <property type="evidence" value="ECO:0007669"/>
    <property type="project" value="InterPro"/>
</dbReference>
<evidence type="ECO:0000256" key="1">
    <source>
        <dbReference type="ARBA" id="ARBA00004170"/>
    </source>
</evidence>
<protein>
    <submittedName>
        <fullName evidence="9">Uncharacterized protein</fullName>
    </submittedName>
</protein>
<dbReference type="SUPFAM" id="SSF48464">
    <property type="entry name" value="ENTH/VHS domain"/>
    <property type="match status" value="1"/>
</dbReference>
<feature type="compositionally biased region" description="Polar residues" evidence="6">
    <location>
        <begin position="294"/>
        <end position="313"/>
    </location>
</feature>
<evidence type="ECO:0000313" key="9">
    <source>
        <dbReference type="EnsemblPlants" id="Kaladp0092s0155.1.v1.1"/>
    </source>
</evidence>
<dbReference type="GO" id="GO:0016020">
    <property type="term" value="C:membrane"/>
    <property type="evidence" value="ECO:0007669"/>
    <property type="project" value="UniProtKB-SubCell"/>
</dbReference>
<dbReference type="InterPro" id="IPR044836">
    <property type="entry name" value="TOL_plant"/>
</dbReference>
<dbReference type="GO" id="GO:0043130">
    <property type="term" value="F:ubiquitin binding"/>
    <property type="evidence" value="ECO:0007669"/>
    <property type="project" value="InterPro"/>
</dbReference>
<keyword evidence="10" id="KW-1185">Reference proteome</keyword>
<dbReference type="PROSITE" id="PS50909">
    <property type="entry name" value="GAT"/>
    <property type="match status" value="1"/>
</dbReference>
<accession>A0A7N0UY59</accession>
<dbReference type="SMART" id="SM00288">
    <property type="entry name" value="VHS"/>
    <property type="match status" value="1"/>
</dbReference>
<dbReference type="PROSITE" id="PS50179">
    <property type="entry name" value="VHS"/>
    <property type="match status" value="1"/>
</dbReference>
<feature type="domain" description="GAT" evidence="8">
    <location>
        <begin position="184"/>
        <end position="272"/>
    </location>
</feature>
<feature type="domain" description="VHS" evidence="7">
    <location>
        <begin position="10"/>
        <end position="143"/>
    </location>
</feature>
<evidence type="ECO:0000256" key="6">
    <source>
        <dbReference type="SAM" id="MobiDB-lite"/>
    </source>
</evidence>
<dbReference type="InterPro" id="IPR008942">
    <property type="entry name" value="ENTH_VHS"/>
</dbReference>
<name>A0A7N0UY59_KALFE</name>
<comment type="similarity">
    <text evidence="2">Belongs to the TOM1 family.</text>
</comment>
<dbReference type="Gene3D" id="1.20.58.160">
    <property type="match status" value="1"/>
</dbReference>
<evidence type="ECO:0000256" key="3">
    <source>
        <dbReference type="ARBA" id="ARBA00022448"/>
    </source>
</evidence>
<dbReference type="CDD" id="cd03561">
    <property type="entry name" value="VHS"/>
    <property type="match status" value="1"/>
</dbReference>